<dbReference type="Proteomes" id="UP001183809">
    <property type="component" value="Unassembled WGS sequence"/>
</dbReference>
<evidence type="ECO:0000313" key="5">
    <source>
        <dbReference type="EMBL" id="MDT0467211.1"/>
    </source>
</evidence>
<dbReference type="InterPro" id="IPR041664">
    <property type="entry name" value="AAA_16"/>
</dbReference>
<comment type="caution">
    <text evidence="5">The sequence shown here is derived from an EMBL/GenBank/DDBJ whole genome shotgun (WGS) entry which is preliminary data.</text>
</comment>
<organism evidence="5 6">
    <name type="scientific">Streptomyces gibsoniae</name>
    <dbReference type="NCBI Taxonomy" id="3075529"/>
    <lineage>
        <taxon>Bacteria</taxon>
        <taxon>Bacillati</taxon>
        <taxon>Actinomycetota</taxon>
        <taxon>Actinomycetes</taxon>
        <taxon>Kitasatosporales</taxon>
        <taxon>Streptomycetaceae</taxon>
        <taxon>Streptomyces</taxon>
    </lineage>
</organism>
<feature type="region of interest" description="Disordered" evidence="3">
    <location>
        <begin position="909"/>
        <end position="931"/>
    </location>
</feature>
<dbReference type="Pfam" id="PF13191">
    <property type="entry name" value="AAA_16"/>
    <property type="match status" value="1"/>
</dbReference>
<feature type="domain" description="Orc1-like AAA ATPase" evidence="4">
    <location>
        <begin position="29"/>
        <end position="205"/>
    </location>
</feature>
<proteinExistence type="predicted"/>
<evidence type="ECO:0000259" key="4">
    <source>
        <dbReference type="Pfam" id="PF13191"/>
    </source>
</evidence>
<dbReference type="EMBL" id="JAVREY010000049">
    <property type="protein sequence ID" value="MDT0467211.1"/>
    <property type="molecule type" value="Genomic_DNA"/>
</dbReference>
<evidence type="ECO:0000256" key="1">
    <source>
        <dbReference type="ARBA" id="ARBA00022741"/>
    </source>
</evidence>
<gene>
    <name evidence="5" type="ORF">RM764_30120</name>
</gene>
<protein>
    <submittedName>
        <fullName evidence="5">AAA family ATPase</fullName>
    </submittedName>
</protein>
<evidence type="ECO:0000256" key="3">
    <source>
        <dbReference type="SAM" id="MobiDB-lite"/>
    </source>
</evidence>
<evidence type="ECO:0000313" key="6">
    <source>
        <dbReference type="Proteomes" id="UP001183809"/>
    </source>
</evidence>
<evidence type="ECO:0000256" key="2">
    <source>
        <dbReference type="ARBA" id="ARBA00022840"/>
    </source>
</evidence>
<dbReference type="PANTHER" id="PTHR16305">
    <property type="entry name" value="TESTICULAR SOLUBLE ADENYLYL CYCLASE"/>
    <property type="match status" value="1"/>
</dbReference>
<dbReference type="PANTHER" id="PTHR16305:SF35">
    <property type="entry name" value="TRANSCRIPTIONAL ACTIVATOR DOMAIN"/>
    <property type="match status" value="1"/>
</dbReference>
<feature type="region of interest" description="Disordered" evidence="3">
    <location>
        <begin position="1"/>
        <end position="29"/>
    </location>
</feature>
<dbReference type="Gene3D" id="1.25.40.10">
    <property type="entry name" value="Tetratricopeptide repeat domain"/>
    <property type="match status" value="1"/>
</dbReference>
<sequence length="931" mass="99529">MSEGNSVPGQERNERRVGSTGPSRAGTPLYERADEMAAAREAVEALSARSTDRGGRHGDLLLLSGAAGLGKTTLLTEIRAIAAARGCTVLSARGSEQEHTVPFHVVRQLLQPVLAACTEAERREIFGGWYEIAGPAVGLLAQQAGTAMPDPQGVRDGLDWVLTQLAVHKAPIVMVVDDAHWGDLESLAWLAAFAVRVQELPLLIVLGYRPDELPADAAAFRELIGGRGSHPITLRALSPESVAKLARGALGPEADDPFCRECWAVTGGNPYETVELIAKVQDRGLTPSEESAHLLRDLGASSRGTGLVKRLERLGNPAVRLAWAAAVLGTEISPELAASVAGLPPAEAQDATDRLRVARILTGTRTLEFVHPLIATAVYRAIPSAMRTAMHGQAASAVVDAGLNITVAARHLLETHPSNDPETVQQLRAAARENLRQGAPDAAHRCLERALREPPPAEERAAVLHELGCSALLTSPATTVNHLSAALQLPDLDPALREDATFRLAQALAHNDQLGEAAAVAGAEAAHTRSYGARLRLQAAHHLWLVFDAHEAQAPVRSRRLARLAEHLSGQNMGEKALLCLRTWDATLRGEPAESALAVATRAVGLSYTDPDWGFELPSITALGYMYADQCDRAEELFSSAIAECQQVGWSGAHLSFGFSLLGLVHFRRGMLAEAERCAREAVRLADRVGPRLPAKWYAVGLLLDILLSRGDDEEALSVAETHDFAPPYPNAVVFPDPQALYGRLLLVRGRRTEAIAQLTAAGERLEAKGILNPTWCPWAGHLALALAQDDPAGARALAAQTLRRAERYDTPTAIGEALRFSAAVSEDGDTLALLERAVETLSKSPNQFLYAEALVDFAIGLGRRGHTDRVAELLFEGADLAERCGAERLAERARAEIAAAGLRPSELRISAQSGDRTAEPSRAGAGRVQH</sequence>
<name>A0ABU2U1V1_9ACTN</name>
<dbReference type="RefSeq" id="WP_311698673.1">
    <property type="nucleotide sequence ID" value="NZ_JAVREY010000049.1"/>
</dbReference>
<dbReference type="InterPro" id="IPR011990">
    <property type="entry name" value="TPR-like_helical_dom_sf"/>
</dbReference>
<dbReference type="SUPFAM" id="SSF48452">
    <property type="entry name" value="TPR-like"/>
    <property type="match status" value="1"/>
</dbReference>
<keyword evidence="6" id="KW-1185">Reference proteome</keyword>
<keyword evidence="2" id="KW-0067">ATP-binding</keyword>
<reference evidence="6" key="1">
    <citation type="submission" date="2023-07" db="EMBL/GenBank/DDBJ databases">
        <title>30 novel species of actinomycetes from the DSMZ collection.</title>
        <authorList>
            <person name="Nouioui I."/>
        </authorList>
    </citation>
    <scope>NUCLEOTIDE SEQUENCE [LARGE SCALE GENOMIC DNA]</scope>
    <source>
        <strain evidence="6">DSM 41699</strain>
    </source>
</reference>
<keyword evidence="1" id="KW-0547">Nucleotide-binding</keyword>
<dbReference type="SUPFAM" id="SSF52540">
    <property type="entry name" value="P-loop containing nucleoside triphosphate hydrolases"/>
    <property type="match status" value="1"/>
</dbReference>
<accession>A0ABU2U1V1</accession>
<dbReference type="InterPro" id="IPR027417">
    <property type="entry name" value="P-loop_NTPase"/>
</dbReference>